<proteinExistence type="predicted"/>
<organism evidence="1 2">
    <name type="scientific">Pluteus cervinus</name>
    <dbReference type="NCBI Taxonomy" id="181527"/>
    <lineage>
        <taxon>Eukaryota</taxon>
        <taxon>Fungi</taxon>
        <taxon>Dikarya</taxon>
        <taxon>Basidiomycota</taxon>
        <taxon>Agaricomycotina</taxon>
        <taxon>Agaricomycetes</taxon>
        <taxon>Agaricomycetidae</taxon>
        <taxon>Agaricales</taxon>
        <taxon>Pluteineae</taxon>
        <taxon>Pluteaceae</taxon>
        <taxon>Pluteus</taxon>
    </lineage>
</organism>
<evidence type="ECO:0000313" key="1">
    <source>
        <dbReference type="EMBL" id="TFK68175.1"/>
    </source>
</evidence>
<reference evidence="1 2" key="1">
    <citation type="journal article" date="2019" name="Nat. Ecol. Evol.">
        <title>Megaphylogeny resolves global patterns of mushroom evolution.</title>
        <authorList>
            <person name="Varga T."/>
            <person name="Krizsan K."/>
            <person name="Foldi C."/>
            <person name="Dima B."/>
            <person name="Sanchez-Garcia M."/>
            <person name="Sanchez-Ramirez S."/>
            <person name="Szollosi G.J."/>
            <person name="Szarkandi J.G."/>
            <person name="Papp V."/>
            <person name="Albert L."/>
            <person name="Andreopoulos W."/>
            <person name="Angelini C."/>
            <person name="Antonin V."/>
            <person name="Barry K.W."/>
            <person name="Bougher N.L."/>
            <person name="Buchanan P."/>
            <person name="Buyck B."/>
            <person name="Bense V."/>
            <person name="Catcheside P."/>
            <person name="Chovatia M."/>
            <person name="Cooper J."/>
            <person name="Damon W."/>
            <person name="Desjardin D."/>
            <person name="Finy P."/>
            <person name="Geml J."/>
            <person name="Haridas S."/>
            <person name="Hughes K."/>
            <person name="Justo A."/>
            <person name="Karasinski D."/>
            <person name="Kautmanova I."/>
            <person name="Kiss B."/>
            <person name="Kocsube S."/>
            <person name="Kotiranta H."/>
            <person name="LaButti K.M."/>
            <person name="Lechner B.E."/>
            <person name="Liimatainen K."/>
            <person name="Lipzen A."/>
            <person name="Lukacs Z."/>
            <person name="Mihaltcheva S."/>
            <person name="Morgado L.N."/>
            <person name="Niskanen T."/>
            <person name="Noordeloos M.E."/>
            <person name="Ohm R.A."/>
            <person name="Ortiz-Santana B."/>
            <person name="Ovrebo C."/>
            <person name="Racz N."/>
            <person name="Riley R."/>
            <person name="Savchenko A."/>
            <person name="Shiryaev A."/>
            <person name="Soop K."/>
            <person name="Spirin V."/>
            <person name="Szebenyi C."/>
            <person name="Tomsovsky M."/>
            <person name="Tulloss R.E."/>
            <person name="Uehling J."/>
            <person name="Grigoriev I.V."/>
            <person name="Vagvolgyi C."/>
            <person name="Papp T."/>
            <person name="Martin F.M."/>
            <person name="Miettinen O."/>
            <person name="Hibbett D.S."/>
            <person name="Nagy L.G."/>
        </authorList>
    </citation>
    <scope>NUCLEOTIDE SEQUENCE [LARGE SCALE GENOMIC DNA]</scope>
    <source>
        <strain evidence="1 2">NL-1719</strain>
    </source>
</reference>
<sequence length="191" mass="20775">MHDLDDITSFGLQCHLIEAVLQVRRFGLSSSREDLSFDIQHTSWGHNTPMRLTTRELAGFGSIEGWATSFALKSTRRAEFGARNAGYSCCLPVFGPRPSMLPSSPTELRTVCVEISIPGPPPSSPLTRRNPLPVVICDQYAQEHSDISSGVTRRCSAPVDSKAGPLLLPPLKSAELPVYRLTLPLLGCSVS</sequence>
<gene>
    <name evidence="1" type="ORF">BDN72DRAFT_688006</name>
</gene>
<dbReference type="EMBL" id="ML208357">
    <property type="protein sequence ID" value="TFK68175.1"/>
    <property type="molecule type" value="Genomic_DNA"/>
</dbReference>
<protein>
    <submittedName>
        <fullName evidence="1">Uncharacterized protein</fullName>
    </submittedName>
</protein>
<keyword evidence="2" id="KW-1185">Reference proteome</keyword>
<evidence type="ECO:0000313" key="2">
    <source>
        <dbReference type="Proteomes" id="UP000308600"/>
    </source>
</evidence>
<accession>A0ACD3AR68</accession>
<name>A0ACD3AR68_9AGAR</name>
<dbReference type="Proteomes" id="UP000308600">
    <property type="component" value="Unassembled WGS sequence"/>
</dbReference>